<feature type="domain" description="Formyl transferase C-terminal" evidence="2">
    <location>
        <begin position="213"/>
        <end position="307"/>
    </location>
</feature>
<dbReference type="Pfam" id="PF02911">
    <property type="entry name" value="Formyl_trans_C"/>
    <property type="match status" value="1"/>
</dbReference>
<name>A0A1G2P384_9BACT</name>
<organism evidence="3 4">
    <name type="scientific">Candidatus Taylorbacteria bacterium RIFCSPLOWO2_02_FULL_46_40</name>
    <dbReference type="NCBI Taxonomy" id="1802329"/>
    <lineage>
        <taxon>Bacteria</taxon>
        <taxon>Candidatus Tayloriibacteriota</taxon>
    </lineage>
</organism>
<dbReference type="PANTHER" id="PTHR11138:SF5">
    <property type="entry name" value="METHIONYL-TRNA FORMYLTRANSFERASE, MITOCHONDRIAL"/>
    <property type="match status" value="1"/>
</dbReference>
<dbReference type="InterPro" id="IPR036477">
    <property type="entry name" value="Formyl_transf_N_sf"/>
</dbReference>
<dbReference type="InterPro" id="IPR002376">
    <property type="entry name" value="Formyl_transf_N"/>
</dbReference>
<evidence type="ECO:0000259" key="1">
    <source>
        <dbReference type="Pfam" id="PF00551"/>
    </source>
</evidence>
<dbReference type="AlphaFoldDB" id="A0A1G2P384"/>
<evidence type="ECO:0008006" key="5">
    <source>
        <dbReference type="Google" id="ProtNLM"/>
    </source>
</evidence>
<dbReference type="InterPro" id="IPR011034">
    <property type="entry name" value="Formyl_transferase-like_C_sf"/>
</dbReference>
<evidence type="ECO:0000313" key="3">
    <source>
        <dbReference type="EMBL" id="OHA42082.1"/>
    </source>
</evidence>
<proteinExistence type="predicted"/>
<evidence type="ECO:0000313" key="4">
    <source>
        <dbReference type="Proteomes" id="UP000176429"/>
    </source>
</evidence>
<dbReference type="SUPFAM" id="SSF53328">
    <property type="entry name" value="Formyltransferase"/>
    <property type="match status" value="1"/>
</dbReference>
<dbReference type="SUPFAM" id="SSF50486">
    <property type="entry name" value="FMT C-terminal domain-like"/>
    <property type="match status" value="1"/>
</dbReference>
<dbReference type="Gene3D" id="3.40.50.12230">
    <property type="match status" value="1"/>
</dbReference>
<dbReference type="GO" id="GO:0005829">
    <property type="term" value="C:cytosol"/>
    <property type="evidence" value="ECO:0007669"/>
    <property type="project" value="TreeGrafter"/>
</dbReference>
<dbReference type="GO" id="GO:0004479">
    <property type="term" value="F:methionyl-tRNA formyltransferase activity"/>
    <property type="evidence" value="ECO:0007669"/>
    <property type="project" value="TreeGrafter"/>
</dbReference>
<sequence length="316" mass="36060">MALKNEIIKKKIIFITFNRLGYACLEEIIAEALVEVACVYTLEPELTQKVSDYQDISPVCHRHNIPLKKIKNINQEIADIKEINPDIIFIIGWSQIVKPEIFNIPPLGCVGSHPALLPKNRGRAAIPWHFINQEKYGGVTLFFIDEGCDSGDIIDQSKFILTDKDNALTYYTKMQVATLRLIRRVLPSLINHTAKAKPQRHNQATYLLPRAEQDSYLDFCTMSTRQIFNQIRAVAYVYPTAYAFYEQKKIGVLESSVVPKKYQIYSATPGQIIKTSPKSLWVKTLDGIIELKKLTFSGKPLSDYLSMFKTGHRFND</sequence>
<dbReference type="InterPro" id="IPR005793">
    <property type="entry name" value="Formyl_trans_C"/>
</dbReference>
<dbReference type="Proteomes" id="UP000176429">
    <property type="component" value="Unassembled WGS sequence"/>
</dbReference>
<gene>
    <name evidence="3" type="ORF">A3H68_03190</name>
</gene>
<reference evidence="3 4" key="1">
    <citation type="journal article" date="2016" name="Nat. Commun.">
        <title>Thousands of microbial genomes shed light on interconnected biogeochemical processes in an aquifer system.</title>
        <authorList>
            <person name="Anantharaman K."/>
            <person name="Brown C.T."/>
            <person name="Hug L.A."/>
            <person name="Sharon I."/>
            <person name="Castelle C.J."/>
            <person name="Probst A.J."/>
            <person name="Thomas B.C."/>
            <person name="Singh A."/>
            <person name="Wilkins M.J."/>
            <person name="Karaoz U."/>
            <person name="Brodie E.L."/>
            <person name="Williams K.H."/>
            <person name="Hubbard S.S."/>
            <person name="Banfield J.F."/>
        </authorList>
    </citation>
    <scope>NUCLEOTIDE SEQUENCE [LARGE SCALE GENOMIC DNA]</scope>
</reference>
<evidence type="ECO:0000259" key="2">
    <source>
        <dbReference type="Pfam" id="PF02911"/>
    </source>
</evidence>
<dbReference type="Pfam" id="PF00551">
    <property type="entry name" value="Formyl_trans_N"/>
    <property type="match status" value="1"/>
</dbReference>
<comment type="caution">
    <text evidence="3">The sequence shown here is derived from an EMBL/GenBank/DDBJ whole genome shotgun (WGS) entry which is preliminary data.</text>
</comment>
<accession>A0A1G2P384</accession>
<feature type="domain" description="Formyl transferase N-terminal" evidence="1">
    <location>
        <begin position="24"/>
        <end position="182"/>
    </location>
</feature>
<dbReference type="EMBL" id="MHSH01000012">
    <property type="protein sequence ID" value="OHA42082.1"/>
    <property type="molecule type" value="Genomic_DNA"/>
</dbReference>
<protein>
    <recommendedName>
        <fullName evidence="5">Methionyl-tRNA formyltransferase</fullName>
    </recommendedName>
</protein>
<dbReference type="PANTHER" id="PTHR11138">
    <property type="entry name" value="METHIONYL-TRNA FORMYLTRANSFERASE"/>
    <property type="match status" value="1"/>
</dbReference>